<keyword evidence="5" id="KW-0067">ATP-binding</keyword>
<dbReference type="CDD" id="cd18793">
    <property type="entry name" value="SF2_C_SNF"/>
    <property type="match status" value="1"/>
</dbReference>
<dbReference type="AlphaFoldDB" id="Q3SW23"/>
<dbReference type="KEGG" id="nwi:Nwi_0251"/>
<feature type="domain" description="Helicase C-terminal" evidence="4">
    <location>
        <begin position="301"/>
        <end position="459"/>
    </location>
</feature>
<gene>
    <name evidence="5" type="ordered locus">Nwi_0251</name>
</gene>
<dbReference type="InterPro" id="IPR014001">
    <property type="entry name" value="Helicase_ATP-bd"/>
</dbReference>
<evidence type="ECO:0000313" key="6">
    <source>
        <dbReference type="Proteomes" id="UP000002531"/>
    </source>
</evidence>
<dbReference type="PANTHER" id="PTHR10799">
    <property type="entry name" value="SNF2/RAD54 HELICASE FAMILY"/>
    <property type="match status" value="1"/>
</dbReference>
<dbReference type="Gene3D" id="3.40.50.10810">
    <property type="entry name" value="Tandem AAA-ATPase domain"/>
    <property type="match status" value="1"/>
</dbReference>
<dbReference type="Proteomes" id="UP000002531">
    <property type="component" value="Chromosome"/>
</dbReference>
<dbReference type="SUPFAM" id="SSF52540">
    <property type="entry name" value="P-loop containing nucleoside triphosphate hydrolases"/>
    <property type="match status" value="2"/>
</dbReference>
<evidence type="ECO:0000259" key="3">
    <source>
        <dbReference type="PROSITE" id="PS51192"/>
    </source>
</evidence>
<dbReference type="PROSITE" id="PS51192">
    <property type="entry name" value="HELICASE_ATP_BIND_1"/>
    <property type="match status" value="1"/>
</dbReference>
<dbReference type="GO" id="GO:0005524">
    <property type="term" value="F:ATP binding"/>
    <property type="evidence" value="ECO:0007669"/>
    <property type="project" value="InterPro"/>
</dbReference>
<dbReference type="STRING" id="323098.Nwi_0251"/>
<name>Q3SW23_NITWN</name>
<dbReference type="EMBL" id="CP000115">
    <property type="protein sequence ID" value="ABA03518.1"/>
    <property type="molecule type" value="Genomic_DNA"/>
</dbReference>
<proteinExistence type="predicted"/>
<feature type="region of interest" description="Disordered" evidence="2">
    <location>
        <begin position="506"/>
        <end position="541"/>
    </location>
</feature>
<dbReference type="Pfam" id="PF00176">
    <property type="entry name" value="SNF2-rel_dom"/>
    <property type="match status" value="1"/>
</dbReference>
<feature type="domain" description="Helicase ATP-binding" evidence="3">
    <location>
        <begin position="1"/>
        <end position="160"/>
    </location>
</feature>
<evidence type="ECO:0000313" key="5">
    <source>
        <dbReference type="EMBL" id="ABA03518.1"/>
    </source>
</evidence>
<dbReference type="GO" id="GO:0004386">
    <property type="term" value="F:helicase activity"/>
    <property type="evidence" value="ECO:0007669"/>
    <property type="project" value="UniProtKB-KW"/>
</dbReference>
<protein>
    <submittedName>
        <fullName evidence="5">Superfamily II DNA/RNA helicase, SNF2 family</fullName>
    </submittedName>
</protein>
<dbReference type="InterPro" id="IPR049730">
    <property type="entry name" value="SNF2/RAD54-like_C"/>
</dbReference>
<keyword evidence="5" id="KW-0547">Nucleotide-binding</keyword>
<dbReference type="InterPro" id="IPR027417">
    <property type="entry name" value="P-loop_NTPase"/>
</dbReference>
<dbReference type="PROSITE" id="PS51194">
    <property type="entry name" value="HELICASE_CTER"/>
    <property type="match status" value="1"/>
</dbReference>
<dbReference type="eggNOG" id="COG0553">
    <property type="taxonomic scope" value="Bacteria"/>
</dbReference>
<keyword evidence="1" id="KW-0378">Hydrolase</keyword>
<organism evidence="5 6">
    <name type="scientific">Nitrobacter winogradskyi (strain ATCC 25391 / DSM 10237 / CIP 104748 / NCIMB 11846 / Nb-255)</name>
    <dbReference type="NCBI Taxonomy" id="323098"/>
    <lineage>
        <taxon>Bacteria</taxon>
        <taxon>Pseudomonadati</taxon>
        <taxon>Pseudomonadota</taxon>
        <taxon>Alphaproteobacteria</taxon>
        <taxon>Hyphomicrobiales</taxon>
        <taxon>Nitrobacteraceae</taxon>
        <taxon>Nitrobacter</taxon>
    </lineage>
</organism>
<evidence type="ECO:0000256" key="2">
    <source>
        <dbReference type="SAM" id="MobiDB-lite"/>
    </source>
</evidence>
<sequence>MPVTLLADDVGLGKTISAGLVASELIARNRVAKILIVAPKLLGPQWKDELEAKFDIPGEVVTGSKLASAEPDEVGAVITTYHSARAHLDKIPDDRFDMLVLDEAHKLRNLYGVDPTPQVAKVFHRTLQQRRFRYVLMLTATPIQNRLWDLYSLVDLLTVARGHENPFGSEGMFARRFIADKRETARILKPDAREDFRKIVYGYMSRVRRGDANLDFPERKIQLHKVAPSSEELALIKAIAKPIQKLNRLAQISILQALTSSPHALMVQLQTMARNGTVPMELAATVQAIVTPMRTSAKLEGLRQLVSMLQQQNPTSWRMVVFTGRRETQTTIQAFLEELGLKVGIINGSSGQRNQDTIARFRGNPPEIRAIVSTEAGSEGVNLQIANVLINFDLPWNPMIVEQRIGRVQRLGSQHKNVVIYNVMLAGTFEEYIVGRLMTKLQMATDAIGDIESLLEASGVGDGEEGTGFDEKIRELVVAASMLPRRPLKKKTRISTPPLELWMATNMSAHKRRRSKRPNPPWNSNHSSARPLSTLAARLQT</sequence>
<dbReference type="InterPro" id="IPR000330">
    <property type="entry name" value="SNF2_N"/>
</dbReference>
<dbReference type="Gene3D" id="3.40.50.300">
    <property type="entry name" value="P-loop containing nucleotide triphosphate hydrolases"/>
    <property type="match status" value="1"/>
</dbReference>
<feature type="compositionally biased region" description="Polar residues" evidence="2">
    <location>
        <begin position="522"/>
        <end position="531"/>
    </location>
</feature>
<evidence type="ECO:0000256" key="1">
    <source>
        <dbReference type="ARBA" id="ARBA00022801"/>
    </source>
</evidence>
<dbReference type="InterPro" id="IPR001650">
    <property type="entry name" value="Helicase_C-like"/>
</dbReference>
<dbReference type="Pfam" id="PF00271">
    <property type="entry name" value="Helicase_C"/>
    <property type="match status" value="1"/>
</dbReference>
<dbReference type="GO" id="GO:0016787">
    <property type="term" value="F:hydrolase activity"/>
    <property type="evidence" value="ECO:0007669"/>
    <property type="project" value="UniProtKB-KW"/>
</dbReference>
<accession>Q3SW23</accession>
<reference evidence="5 6" key="1">
    <citation type="journal article" date="2006" name="Appl. Environ. Microbiol.">
        <title>Genome sequence of the chemolithoautotrophic nitrite-oxidizing bacterium Nitrobacter winogradskyi Nb-255.</title>
        <authorList>
            <person name="Starkenburg S.R."/>
            <person name="Chain P.S."/>
            <person name="Sayavedra-Soto L.A."/>
            <person name="Hauser L."/>
            <person name="Land M.L."/>
            <person name="Larimer F.W."/>
            <person name="Malfatti S.A."/>
            <person name="Klotz M.G."/>
            <person name="Bottomley P.J."/>
            <person name="Arp D.J."/>
            <person name="Hickey W.J."/>
        </authorList>
    </citation>
    <scope>NUCLEOTIDE SEQUENCE [LARGE SCALE GENOMIC DNA]</scope>
    <source>
        <strain evidence="6">ATCC 25391 / DSM 10237 / CIP 104748 / NCIMB 11846 / Nb-255</strain>
    </source>
</reference>
<keyword evidence="6" id="KW-1185">Reference proteome</keyword>
<dbReference type="InterPro" id="IPR038718">
    <property type="entry name" value="SNF2-like_sf"/>
</dbReference>
<keyword evidence="5" id="KW-0347">Helicase</keyword>
<dbReference type="SMART" id="SM00487">
    <property type="entry name" value="DEXDc"/>
    <property type="match status" value="1"/>
</dbReference>
<dbReference type="HOGENOM" id="CLU_037004_0_0_5"/>
<dbReference type="SMART" id="SM00490">
    <property type="entry name" value="HELICc"/>
    <property type="match status" value="1"/>
</dbReference>
<evidence type="ECO:0000259" key="4">
    <source>
        <dbReference type="PROSITE" id="PS51194"/>
    </source>
</evidence>